<sequence>MRHRFLLFSLPLLLGLAPAQSSPPAPLPVPAQAQAAPALTLPELLQSLRTSPGWRGADLTYRAAELQLQSARARAGLSVQAGASAALSKFPWDTGDWTFSPAVNASFALPVLPWSPQREAVQSAERALQAAAIELRSARAGLTVQAAQAYAGARSAAAAARLAAAQLALAESLLKVAQQQREDNLIPQTALLERQASVEQARAGAEQANRGLTLAAAQLSRLTGQSVTLSGNLADYAPVSTLVPAGLLQEPLDALIARALTQRPEIARAQAGLADAQAALARAERDQRLPDITASVQAGQLGSAGGGGRTVGGSFGLKSGTVSGQVSFPLKEPTTRVTAPGPDGKPVTTETALPNGVALNLSGTFTLLGSGRSQATAQAQAATEQAALAVQSARQGVELEVRSRFAELENAQDSLTAARTSLTRAEQTVQDARARLDAGLGTSLEVAQAELGLTQARNTLDSLEAQVSIAALGLAQATGDLDPLLLTQPGERP</sequence>
<dbReference type="Gene3D" id="1.20.1600.10">
    <property type="entry name" value="Outer membrane efflux proteins (OEP)"/>
    <property type="match status" value="1"/>
</dbReference>
<keyword evidence="3" id="KW-0732">Signal</keyword>
<dbReference type="InterPro" id="IPR010131">
    <property type="entry name" value="MdtP/NodT-like"/>
</dbReference>
<organism evidence="4">
    <name type="scientific">Deinococcus sp. VB142</name>
    <dbReference type="NCBI Taxonomy" id="3112952"/>
    <lineage>
        <taxon>Bacteria</taxon>
        <taxon>Thermotogati</taxon>
        <taxon>Deinococcota</taxon>
        <taxon>Deinococci</taxon>
        <taxon>Deinococcales</taxon>
        <taxon>Deinococcaceae</taxon>
        <taxon>Deinococcus</taxon>
    </lineage>
</organism>
<keyword evidence="2" id="KW-0175">Coiled coil</keyword>
<feature type="coiled-coil region" evidence="2">
    <location>
        <begin position="408"/>
        <end position="466"/>
    </location>
</feature>
<dbReference type="AlphaFoldDB" id="A0AAU6Q471"/>
<dbReference type="PANTHER" id="PTHR30203">
    <property type="entry name" value="OUTER MEMBRANE CATION EFFLUX PROTEIN"/>
    <property type="match status" value="1"/>
</dbReference>
<evidence type="ECO:0000256" key="2">
    <source>
        <dbReference type="SAM" id="Coils"/>
    </source>
</evidence>
<dbReference type="Pfam" id="PF02321">
    <property type="entry name" value="OEP"/>
    <property type="match status" value="2"/>
</dbReference>
<gene>
    <name evidence="4" type="ORF">WDJ50_04710</name>
</gene>
<feature type="chain" id="PRO_5043660766" evidence="3">
    <location>
        <begin position="22"/>
        <end position="493"/>
    </location>
</feature>
<proteinExistence type="inferred from homology"/>
<protein>
    <submittedName>
        <fullName evidence="4">TolC family protein</fullName>
    </submittedName>
</protein>
<dbReference type="EMBL" id="CP149782">
    <property type="protein sequence ID" value="WYF45434.1"/>
    <property type="molecule type" value="Genomic_DNA"/>
</dbReference>
<evidence type="ECO:0000256" key="1">
    <source>
        <dbReference type="ARBA" id="ARBA00007613"/>
    </source>
</evidence>
<dbReference type="GO" id="GO:0015562">
    <property type="term" value="F:efflux transmembrane transporter activity"/>
    <property type="evidence" value="ECO:0007669"/>
    <property type="project" value="InterPro"/>
</dbReference>
<reference evidence="4" key="1">
    <citation type="submission" date="2024-03" db="EMBL/GenBank/DDBJ databases">
        <title>Deinococcus weizhi sp. nov., isolated from human skin.</title>
        <authorList>
            <person name="Wei Z."/>
            <person name="Tian F."/>
            <person name="Yang C."/>
            <person name="Xin L.T."/>
            <person name="Wen Z.J."/>
            <person name="Lan K.C."/>
            <person name="Yu L."/>
            <person name="Zhe W."/>
            <person name="Dan F.D."/>
            <person name="Jun W."/>
            <person name="Rui Z."/>
            <person name="Yong X.J."/>
            <person name="Ting Y."/>
            <person name="Wei X."/>
            <person name="Xu Z.G."/>
            <person name="Xin Z."/>
            <person name="Dong F.G."/>
            <person name="Ni X.M."/>
            <person name="Zheng M.G."/>
            <person name="Chun Y."/>
            <person name="Qian W.X."/>
        </authorList>
    </citation>
    <scope>NUCLEOTIDE SEQUENCE</scope>
    <source>
        <strain evidence="4">VB142</strain>
    </source>
</reference>
<evidence type="ECO:0000256" key="3">
    <source>
        <dbReference type="SAM" id="SignalP"/>
    </source>
</evidence>
<feature type="signal peptide" evidence="3">
    <location>
        <begin position="1"/>
        <end position="21"/>
    </location>
</feature>
<evidence type="ECO:0000313" key="4">
    <source>
        <dbReference type="EMBL" id="WYF45434.1"/>
    </source>
</evidence>
<comment type="similarity">
    <text evidence="1">Belongs to the outer membrane factor (OMF) (TC 1.B.17) family.</text>
</comment>
<dbReference type="RefSeq" id="WP_339096674.1">
    <property type="nucleotide sequence ID" value="NZ_CP149782.1"/>
</dbReference>
<dbReference type="SUPFAM" id="SSF56954">
    <property type="entry name" value="Outer membrane efflux proteins (OEP)"/>
    <property type="match status" value="2"/>
</dbReference>
<dbReference type="InterPro" id="IPR003423">
    <property type="entry name" value="OMP_efflux"/>
</dbReference>
<name>A0AAU6Q471_9DEIO</name>
<accession>A0AAU6Q471</accession>
<dbReference type="PANTHER" id="PTHR30203:SF24">
    <property type="entry name" value="BLR4935 PROTEIN"/>
    <property type="match status" value="1"/>
</dbReference>